<dbReference type="GO" id="GO:0006308">
    <property type="term" value="P:DNA catabolic process"/>
    <property type="evidence" value="ECO:0007669"/>
    <property type="project" value="InterPro"/>
</dbReference>
<sequence>MNNLARILNRYDILVVMEIRDKSGEAFRKLVERANRDERRDPFSYVISVRTGRHAKKQYAVLYRESVAEVLSERTVADSGDRFQREPYEVRLALRPAGRCSSSTTVLTVVCLHTEPDASVEELNALHDMLRPRRRENLLIAGDLNADCRYVNRGEMAALPLRLDPDFLWLIGDGVDTTVKSTDCAPTTADRHALGLPAHAWCQGVPLRYGFSHSTLSMFHVPPGDAIDWQPSSLVLITSDFTESCTSSLPPLLASSMLTETLSLERPASCADPGHAL</sequence>
<evidence type="ECO:0000256" key="3">
    <source>
        <dbReference type="ARBA" id="ARBA00022801"/>
    </source>
</evidence>
<keyword evidence="5" id="KW-1185">Reference proteome</keyword>
<dbReference type="WBParaSite" id="maker-unitig_21702-snap-gene-0.2-mRNA-1">
    <property type="protein sequence ID" value="maker-unitig_21702-snap-gene-0.2-mRNA-1"/>
    <property type="gene ID" value="maker-unitig_21702-snap-gene-0.2"/>
</dbReference>
<organism evidence="5 6">
    <name type="scientific">Macrostomum lignano</name>
    <dbReference type="NCBI Taxonomy" id="282301"/>
    <lineage>
        <taxon>Eukaryota</taxon>
        <taxon>Metazoa</taxon>
        <taxon>Spiralia</taxon>
        <taxon>Lophotrochozoa</taxon>
        <taxon>Platyhelminthes</taxon>
        <taxon>Rhabditophora</taxon>
        <taxon>Macrostomorpha</taxon>
        <taxon>Macrostomida</taxon>
        <taxon>Macrostomidae</taxon>
        <taxon>Macrostomum</taxon>
    </lineage>
</organism>
<dbReference type="GO" id="GO:0004530">
    <property type="term" value="F:deoxyribonuclease I activity"/>
    <property type="evidence" value="ECO:0007669"/>
    <property type="project" value="TreeGrafter"/>
</dbReference>
<dbReference type="Proteomes" id="UP000095280">
    <property type="component" value="Unplaced"/>
</dbReference>
<accession>A0A1I8F6F9</accession>
<comment type="similarity">
    <text evidence="1">Belongs to the DNase I family.</text>
</comment>
<protein>
    <submittedName>
        <fullName evidence="6">Endo/exonuclease/phosphatase domain-containing protein</fullName>
    </submittedName>
</protein>
<dbReference type="PRINTS" id="PR00130">
    <property type="entry name" value="DNASEI"/>
</dbReference>
<dbReference type="GO" id="GO:0003677">
    <property type="term" value="F:DNA binding"/>
    <property type="evidence" value="ECO:0007669"/>
    <property type="project" value="TreeGrafter"/>
</dbReference>
<keyword evidence="2" id="KW-0540">Nuclease</keyword>
<dbReference type="InterPro" id="IPR036691">
    <property type="entry name" value="Endo/exonu/phosph_ase_sf"/>
</dbReference>
<dbReference type="Gene3D" id="3.60.10.10">
    <property type="entry name" value="Endonuclease/exonuclease/phosphatase"/>
    <property type="match status" value="1"/>
</dbReference>
<dbReference type="PANTHER" id="PTHR11371:SF31">
    <property type="entry name" value="EXTRACELLULAR NUCLEASE"/>
    <property type="match status" value="1"/>
</dbReference>
<dbReference type="GO" id="GO:0005634">
    <property type="term" value="C:nucleus"/>
    <property type="evidence" value="ECO:0007669"/>
    <property type="project" value="TreeGrafter"/>
</dbReference>
<keyword evidence="3" id="KW-0378">Hydrolase</keyword>
<dbReference type="SUPFAM" id="SSF56219">
    <property type="entry name" value="DNase I-like"/>
    <property type="match status" value="1"/>
</dbReference>
<proteinExistence type="inferred from homology"/>
<reference evidence="6" key="1">
    <citation type="submission" date="2016-11" db="UniProtKB">
        <authorList>
            <consortium name="WormBaseParasite"/>
        </authorList>
    </citation>
    <scope>IDENTIFICATION</scope>
</reference>
<dbReference type="InterPro" id="IPR005135">
    <property type="entry name" value="Endo/exonuclease/phosphatase"/>
</dbReference>
<feature type="domain" description="Endonuclease/exonuclease/phosphatase" evidence="4">
    <location>
        <begin position="2"/>
        <end position="186"/>
    </location>
</feature>
<dbReference type="Pfam" id="PF03372">
    <property type="entry name" value="Exo_endo_phos"/>
    <property type="match status" value="1"/>
</dbReference>
<dbReference type="AlphaFoldDB" id="A0A1I8F6F9"/>
<evidence type="ECO:0000259" key="4">
    <source>
        <dbReference type="Pfam" id="PF03372"/>
    </source>
</evidence>
<evidence type="ECO:0000256" key="1">
    <source>
        <dbReference type="ARBA" id="ARBA00007359"/>
    </source>
</evidence>
<name>A0A1I8F6F9_9PLAT</name>
<evidence type="ECO:0000313" key="5">
    <source>
        <dbReference type="Proteomes" id="UP000095280"/>
    </source>
</evidence>
<evidence type="ECO:0000313" key="6">
    <source>
        <dbReference type="WBParaSite" id="maker-unitig_21702-snap-gene-0.2-mRNA-1"/>
    </source>
</evidence>
<dbReference type="InterPro" id="IPR016202">
    <property type="entry name" value="DNase_I"/>
</dbReference>
<evidence type="ECO:0000256" key="2">
    <source>
        <dbReference type="ARBA" id="ARBA00022722"/>
    </source>
</evidence>
<dbReference type="SMART" id="SM00476">
    <property type="entry name" value="DNaseIc"/>
    <property type="match status" value="1"/>
</dbReference>
<dbReference type="PANTHER" id="PTHR11371">
    <property type="entry name" value="DEOXYRIBONUCLEASE"/>
    <property type="match status" value="1"/>
</dbReference>